<organism evidence="7 8">
    <name type="scientific">Quercus lobata</name>
    <name type="common">Valley oak</name>
    <dbReference type="NCBI Taxonomy" id="97700"/>
    <lineage>
        <taxon>Eukaryota</taxon>
        <taxon>Viridiplantae</taxon>
        <taxon>Streptophyta</taxon>
        <taxon>Embryophyta</taxon>
        <taxon>Tracheophyta</taxon>
        <taxon>Spermatophyta</taxon>
        <taxon>Magnoliopsida</taxon>
        <taxon>eudicotyledons</taxon>
        <taxon>Gunneridae</taxon>
        <taxon>Pentapetalae</taxon>
        <taxon>rosids</taxon>
        <taxon>fabids</taxon>
        <taxon>Fagales</taxon>
        <taxon>Fagaceae</taxon>
        <taxon>Quercus</taxon>
    </lineage>
</organism>
<reference evidence="7 8" key="1">
    <citation type="journal article" date="2016" name="G3 (Bethesda)">
        <title>First Draft Assembly and Annotation of the Genome of a California Endemic Oak Quercus lobata Nee (Fagaceae).</title>
        <authorList>
            <person name="Sork V.L."/>
            <person name="Fitz-Gibbon S.T."/>
            <person name="Puiu D."/>
            <person name="Crepeau M."/>
            <person name="Gugger P.F."/>
            <person name="Sherman R."/>
            <person name="Stevens K."/>
            <person name="Langley C.H."/>
            <person name="Pellegrini M."/>
            <person name="Salzberg S.L."/>
        </authorList>
    </citation>
    <scope>NUCLEOTIDE SEQUENCE [LARGE SCALE GENOMIC DNA]</scope>
    <source>
        <strain evidence="7 8">cv. SW786</strain>
    </source>
</reference>
<evidence type="ECO:0000256" key="2">
    <source>
        <dbReference type="ARBA" id="ARBA00023125"/>
    </source>
</evidence>
<feature type="domain" description="NAC" evidence="6">
    <location>
        <begin position="15"/>
        <end position="175"/>
    </location>
</feature>
<evidence type="ECO:0000259" key="6">
    <source>
        <dbReference type="PROSITE" id="PS51005"/>
    </source>
</evidence>
<evidence type="ECO:0000256" key="4">
    <source>
        <dbReference type="ARBA" id="ARBA00023242"/>
    </source>
</evidence>
<evidence type="ECO:0000256" key="3">
    <source>
        <dbReference type="ARBA" id="ARBA00023163"/>
    </source>
</evidence>
<evidence type="ECO:0000256" key="5">
    <source>
        <dbReference type="SAM" id="MobiDB-lite"/>
    </source>
</evidence>
<dbReference type="OMA" id="CKADPWH"/>
<feature type="region of interest" description="Disordered" evidence="5">
    <location>
        <begin position="218"/>
        <end position="254"/>
    </location>
</feature>
<protein>
    <recommendedName>
        <fullName evidence="6">NAC domain-containing protein</fullName>
    </recommendedName>
</protein>
<feature type="compositionally biased region" description="Low complexity" evidence="5">
    <location>
        <begin position="221"/>
        <end position="240"/>
    </location>
</feature>
<dbReference type="InParanoid" id="A0A7N2LPA6"/>
<dbReference type="Gramene" id="QL05p049342:mrna">
    <property type="protein sequence ID" value="QL05p049342:mrna"/>
    <property type="gene ID" value="QL05p049342"/>
</dbReference>
<gene>
    <name evidence="7" type="primary">LOC115992437</name>
</gene>
<dbReference type="EnsemblPlants" id="QL05p049342:mrna">
    <property type="protein sequence ID" value="QL05p049342:mrna"/>
    <property type="gene ID" value="QL05p049342"/>
</dbReference>
<accession>A0A7N2LPA6</accession>
<dbReference type="KEGG" id="qlo:115992437"/>
<keyword evidence="4" id="KW-0539">Nucleus</keyword>
<dbReference type="InterPro" id="IPR036093">
    <property type="entry name" value="NAC_dom_sf"/>
</dbReference>
<proteinExistence type="predicted"/>
<dbReference type="GO" id="GO:0006355">
    <property type="term" value="P:regulation of DNA-templated transcription"/>
    <property type="evidence" value="ECO:0007669"/>
    <property type="project" value="InterPro"/>
</dbReference>
<reference evidence="7" key="2">
    <citation type="submission" date="2021-01" db="UniProtKB">
        <authorList>
            <consortium name="EnsemblPlants"/>
        </authorList>
    </citation>
    <scope>IDENTIFICATION</scope>
</reference>
<evidence type="ECO:0000313" key="7">
    <source>
        <dbReference type="EnsemblPlants" id="QL05p049342:mrna"/>
    </source>
</evidence>
<dbReference type="AlphaFoldDB" id="A0A7N2LPA6"/>
<evidence type="ECO:0000313" key="8">
    <source>
        <dbReference type="Proteomes" id="UP000594261"/>
    </source>
</evidence>
<dbReference type="OrthoDB" id="1871428at2759"/>
<dbReference type="Pfam" id="PF02365">
    <property type="entry name" value="NAM"/>
    <property type="match status" value="1"/>
</dbReference>
<dbReference type="Gene3D" id="2.170.150.80">
    <property type="entry name" value="NAC domain"/>
    <property type="match status" value="1"/>
</dbReference>
<dbReference type="Proteomes" id="UP000594261">
    <property type="component" value="Chromosome 5"/>
</dbReference>
<dbReference type="PROSITE" id="PS51005">
    <property type="entry name" value="NAC"/>
    <property type="match status" value="1"/>
</dbReference>
<dbReference type="GO" id="GO:0003677">
    <property type="term" value="F:DNA binding"/>
    <property type="evidence" value="ECO:0007669"/>
    <property type="project" value="UniProtKB-KW"/>
</dbReference>
<evidence type="ECO:0000256" key="1">
    <source>
        <dbReference type="ARBA" id="ARBA00023015"/>
    </source>
</evidence>
<dbReference type="PANTHER" id="PTHR31744:SF93">
    <property type="entry name" value="NAC DOMAIN-CONTAINING PROTEIN"/>
    <property type="match status" value="1"/>
</dbReference>
<dbReference type="PANTHER" id="PTHR31744">
    <property type="entry name" value="PROTEIN CUP-SHAPED COTYLEDON 2-RELATED"/>
    <property type="match status" value="1"/>
</dbReference>
<dbReference type="GeneID" id="115992437"/>
<keyword evidence="8" id="KW-1185">Reference proteome</keyword>
<sequence length="254" mass="28805">MDKLSFTQEGVTRILPPGFRFQPTDEELVFQYLKCKVFSCPLPASVIPEINVCKFDPWELLPGELEQERYFFSQKEAKYPNGNRTKRTTNSGYWKTTGTDKKIVSPRRNHIVGMKKTLVFYKGKPPHGSRTDWIMHEYRLVYAETSGCTFPQIHNSIQNSLVQMENWVLCRIYLKKGSVMKNNDMLINQTSSNNKIENVGVAQPRFFNFMLGYKSSVPLASSTSSSSSSSSSTTTEVSSSGADHEESTSARSTY</sequence>
<dbReference type="SUPFAM" id="SSF101941">
    <property type="entry name" value="NAC domain"/>
    <property type="match status" value="1"/>
</dbReference>
<dbReference type="InterPro" id="IPR003441">
    <property type="entry name" value="NAC-dom"/>
</dbReference>
<keyword evidence="2" id="KW-0238">DNA-binding</keyword>
<keyword evidence="3" id="KW-0804">Transcription</keyword>
<name>A0A7N2LPA6_QUELO</name>
<dbReference type="RefSeq" id="XP_030972496.1">
    <property type="nucleotide sequence ID" value="XM_031116636.1"/>
</dbReference>
<dbReference type="EMBL" id="LRBV02000005">
    <property type="status" value="NOT_ANNOTATED_CDS"/>
    <property type="molecule type" value="Genomic_DNA"/>
</dbReference>
<keyword evidence="1" id="KW-0805">Transcription regulation</keyword>